<dbReference type="Pfam" id="PF09801">
    <property type="entry name" value="SYS1"/>
    <property type="match status" value="1"/>
</dbReference>
<evidence type="ECO:0000256" key="6">
    <source>
        <dbReference type="ARBA" id="ARBA00022989"/>
    </source>
</evidence>
<feature type="transmembrane region" description="Helical" evidence="10">
    <location>
        <begin position="30"/>
        <end position="53"/>
    </location>
</feature>
<feature type="compositionally biased region" description="Gly residues" evidence="9">
    <location>
        <begin position="158"/>
        <end position="188"/>
    </location>
</feature>
<dbReference type="GO" id="GO:0005829">
    <property type="term" value="C:cytosol"/>
    <property type="evidence" value="ECO:0007669"/>
    <property type="project" value="GOC"/>
</dbReference>
<feature type="transmembrane region" description="Helical" evidence="10">
    <location>
        <begin position="73"/>
        <end position="93"/>
    </location>
</feature>
<sequence length="225" mass="23794">MARRRRPPRPGAISELPPLKILSQILALQAIYYATAFCLALFSSLVSGTGFGLDLVFSWRSVRGDTTQGWLAGFLWVVDGGLVMSIAIVVLVARSKLVPDFALTVHFIHLVVVAVYSGQIPRHLAWWLTMAASSAASVALGVWGCRWRELRPIAFGGGGGSTNKGGQQNGSAGGTGDNGEGSSRQGGGEGDEEQGFGRGRGRGRGRDGGGEYEMVQMDGEGRGER</sequence>
<keyword evidence="8 10" id="KW-0472">Membrane</keyword>
<dbReference type="GO" id="GO:0006895">
    <property type="term" value="P:Golgi to endosome transport"/>
    <property type="evidence" value="ECO:0007669"/>
    <property type="project" value="TreeGrafter"/>
</dbReference>
<evidence type="ECO:0000313" key="11">
    <source>
        <dbReference type="EMBL" id="KAJ9130276.1"/>
    </source>
</evidence>
<feature type="transmembrane region" description="Helical" evidence="10">
    <location>
        <begin position="100"/>
        <end position="118"/>
    </location>
</feature>
<dbReference type="GO" id="GO:0005802">
    <property type="term" value="C:trans-Golgi network"/>
    <property type="evidence" value="ECO:0007669"/>
    <property type="project" value="TreeGrafter"/>
</dbReference>
<dbReference type="Proteomes" id="UP001174691">
    <property type="component" value="Unassembled WGS sequence"/>
</dbReference>
<gene>
    <name evidence="11" type="ORF">NKR19_g9958</name>
</gene>
<evidence type="ECO:0000256" key="9">
    <source>
        <dbReference type="SAM" id="MobiDB-lite"/>
    </source>
</evidence>
<keyword evidence="4 10" id="KW-0812">Transmembrane</keyword>
<evidence type="ECO:0000256" key="1">
    <source>
        <dbReference type="ARBA" id="ARBA00004653"/>
    </source>
</evidence>
<dbReference type="EMBL" id="JANBVN010000277">
    <property type="protein sequence ID" value="KAJ9130276.1"/>
    <property type="molecule type" value="Genomic_DNA"/>
</dbReference>
<dbReference type="GO" id="GO:0000139">
    <property type="term" value="C:Golgi membrane"/>
    <property type="evidence" value="ECO:0007669"/>
    <property type="project" value="UniProtKB-SubCell"/>
</dbReference>
<evidence type="ECO:0000256" key="7">
    <source>
        <dbReference type="ARBA" id="ARBA00023034"/>
    </source>
</evidence>
<evidence type="ECO:0000256" key="10">
    <source>
        <dbReference type="SAM" id="Phobius"/>
    </source>
</evidence>
<accession>A0AA38VCY1</accession>
<comment type="subcellular location">
    <subcellularLocation>
        <location evidence="1">Golgi apparatus membrane</location>
        <topology evidence="1">Multi-pass membrane protein</topology>
    </subcellularLocation>
</comment>
<proteinExistence type="inferred from homology"/>
<comment type="caution">
    <text evidence="11">The sequence shown here is derived from an EMBL/GenBank/DDBJ whole genome shotgun (WGS) entry which is preliminary data.</text>
</comment>
<keyword evidence="5" id="KW-0653">Protein transport</keyword>
<evidence type="ECO:0000256" key="5">
    <source>
        <dbReference type="ARBA" id="ARBA00022927"/>
    </source>
</evidence>
<keyword evidence="12" id="KW-1185">Reference proteome</keyword>
<evidence type="ECO:0000256" key="8">
    <source>
        <dbReference type="ARBA" id="ARBA00023136"/>
    </source>
</evidence>
<dbReference type="AlphaFoldDB" id="A0AA38VCY1"/>
<protein>
    <submittedName>
        <fullName evidence="11">Protein sys1</fullName>
    </submittedName>
</protein>
<evidence type="ECO:0000256" key="4">
    <source>
        <dbReference type="ARBA" id="ARBA00022692"/>
    </source>
</evidence>
<feature type="region of interest" description="Disordered" evidence="9">
    <location>
        <begin position="158"/>
        <end position="225"/>
    </location>
</feature>
<dbReference type="PANTHER" id="PTHR12952:SF0">
    <property type="entry name" value="PROTEIN SYS1 HOMOLOG"/>
    <property type="match status" value="1"/>
</dbReference>
<dbReference type="GO" id="GO:0034067">
    <property type="term" value="P:protein localization to Golgi apparatus"/>
    <property type="evidence" value="ECO:0007669"/>
    <property type="project" value="TreeGrafter"/>
</dbReference>
<organism evidence="11 12">
    <name type="scientific">Coniochaeta hoffmannii</name>
    <dbReference type="NCBI Taxonomy" id="91930"/>
    <lineage>
        <taxon>Eukaryota</taxon>
        <taxon>Fungi</taxon>
        <taxon>Dikarya</taxon>
        <taxon>Ascomycota</taxon>
        <taxon>Pezizomycotina</taxon>
        <taxon>Sordariomycetes</taxon>
        <taxon>Sordariomycetidae</taxon>
        <taxon>Coniochaetales</taxon>
        <taxon>Coniochaetaceae</taxon>
        <taxon>Coniochaeta</taxon>
    </lineage>
</organism>
<name>A0AA38VCY1_9PEZI</name>
<reference evidence="11" key="1">
    <citation type="submission" date="2022-07" db="EMBL/GenBank/DDBJ databases">
        <title>Fungi with potential for degradation of polypropylene.</title>
        <authorList>
            <person name="Gostincar C."/>
        </authorList>
    </citation>
    <scope>NUCLEOTIDE SEQUENCE</scope>
    <source>
        <strain evidence="11">EXF-13287</strain>
    </source>
</reference>
<dbReference type="PANTHER" id="PTHR12952">
    <property type="entry name" value="SYS1"/>
    <property type="match status" value="1"/>
</dbReference>
<keyword evidence="3" id="KW-0813">Transport</keyword>
<feature type="transmembrane region" description="Helical" evidence="10">
    <location>
        <begin position="124"/>
        <end position="143"/>
    </location>
</feature>
<dbReference type="InterPro" id="IPR019185">
    <property type="entry name" value="Integral_membrane_SYS1-rel"/>
</dbReference>
<keyword evidence="7" id="KW-0333">Golgi apparatus</keyword>
<dbReference type="GO" id="GO:0043001">
    <property type="term" value="P:Golgi to plasma membrane protein transport"/>
    <property type="evidence" value="ECO:0007669"/>
    <property type="project" value="TreeGrafter"/>
</dbReference>
<evidence type="ECO:0000313" key="12">
    <source>
        <dbReference type="Proteomes" id="UP001174691"/>
    </source>
</evidence>
<comment type="similarity">
    <text evidence="2">Belongs to the SYS1 family.</text>
</comment>
<evidence type="ECO:0000256" key="2">
    <source>
        <dbReference type="ARBA" id="ARBA00008160"/>
    </source>
</evidence>
<keyword evidence="6 10" id="KW-1133">Transmembrane helix</keyword>
<evidence type="ECO:0000256" key="3">
    <source>
        <dbReference type="ARBA" id="ARBA00022448"/>
    </source>
</evidence>